<reference evidence="7" key="1">
    <citation type="journal article" date="2010" name="Stand. Genomic Sci.">
        <title>Complete genome sequence of Syntrophothermus lipocalidus type strain (TGB-C1T).</title>
        <authorList>
            <consortium name="US DOE Joint Genome Institute (JGI-PGF)"/>
            <person name="Djao O."/>
            <person name="Zhang X."/>
            <person name="Lucas S."/>
            <person name="Lapidus A."/>
            <person name="Glavina Del Rio T."/>
            <person name="Nolan M."/>
            <person name="Tice H."/>
            <person name="Cheng J."/>
            <person name="Han C."/>
            <person name="Tapia R."/>
            <person name="Goodwin L."/>
            <person name="Pitluck S."/>
            <person name="Liolios K."/>
            <person name="Ivanova N."/>
            <person name="Mavromatis K."/>
            <person name="Mikhailova N."/>
            <person name="Ovchinnikova G."/>
            <person name="Pati A."/>
            <person name="Brambilla E."/>
            <person name="Chen A."/>
            <person name="Palaniappan K."/>
            <person name="Land M."/>
            <person name="Hauser L."/>
            <person name="Chang Y."/>
            <person name="Jeffries C."/>
            <person name="Rohde M."/>
            <person name="Sikorski J."/>
            <person name="Spring S."/>
            <person name="Goker M."/>
            <person name="Detter J."/>
            <person name="Woyke T."/>
            <person name="Bristow J."/>
            <person name="Eisen J."/>
            <person name="Markowitz V."/>
            <person name="Hugenholtz P."/>
            <person name="Kyrpides N."/>
            <person name="Klenk H."/>
        </authorList>
    </citation>
    <scope>NUCLEOTIDE SEQUENCE [LARGE SCALE GENOMIC DNA]</scope>
    <source>
        <strain evidence="7">DSM 12680 / TGB-C1</strain>
    </source>
</reference>
<comment type="function">
    <text evidence="5">Participates in chromosomal partition during cell division. May act via the formation of a condensin-like complex containing Smc and ScpA that pull DNA away from mid-cell into both cell halves.</text>
</comment>
<dbReference type="InterPro" id="IPR036388">
    <property type="entry name" value="WH-like_DNA-bd_sf"/>
</dbReference>
<evidence type="ECO:0000256" key="1">
    <source>
        <dbReference type="ARBA" id="ARBA00022490"/>
    </source>
</evidence>
<dbReference type="PANTHER" id="PTHR34298:SF2">
    <property type="entry name" value="SEGREGATION AND CONDENSATION PROTEIN B"/>
    <property type="match status" value="1"/>
</dbReference>
<dbReference type="GO" id="GO:0051304">
    <property type="term" value="P:chromosome separation"/>
    <property type="evidence" value="ECO:0007669"/>
    <property type="project" value="InterPro"/>
</dbReference>
<reference evidence="6 7" key="2">
    <citation type="journal article" date="2010" name="Stand. Genomic Sci.">
        <title>Complete genome sequence of Syntrophothermus lipocalidus type strain (TGB-C1).</title>
        <authorList>
            <person name="Djao O.D."/>
            <person name="Zhang X."/>
            <person name="Lucas S."/>
            <person name="Lapidus A."/>
            <person name="Del Rio T.G."/>
            <person name="Nolan M."/>
            <person name="Tice H."/>
            <person name="Cheng J.F."/>
            <person name="Han C."/>
            <person name="Tapia R."/>
            <person name="Goodwin L."/>
            <person name="Pitluck S."/>
            <person name="Liolios K."/>
            <person name="Ivanova N."/>
            <person name="Mavromatis K."/>
            <person name="Mikhailova N."/>
            <person name="Ovchinnikova G."/>
            <person name="Pati A."/>
            <person name="Brambilla E."/>
            <person name="Chen A."/>
            <person name="Palaniappan K."/>
            <person name="Land M."/>
            <person name="Hauser L."/>
            <person name="Chang Y.J."/>
            <person name="Jeffries C.D."/>
            <person name="Rohde M."/>
            <person name="Sikorski J."/>
            <person name="Spring S."/>
            <person name="Goker M."/>
            <person name="Detter J.C."/>
            <person name="Woyke T."/>
            <person name="Bristow J."/>
            <person name="Eisen J.A."/>
            <person name="Markowitz V."/>
            <person name="Hugenholtz P."/>
            <person name="Kyrpides N.C."/>
            <person name="Klenk H.P."/>
        </authorList>
    </citation>
    <scope>NUCLEOTIDE SEQUENCE [LARGE SCALE GENOMIC DNA]</scope>
    <source>
        <strain evidence="7">DSM 12680 / TGB-C1</strain>
    </source>
</reference>
<dbReference type="STRING" id="643648.Slip_0540"/>
<evidence type="ECO:0000256" key="2">
    <source>
        <dbReference type="ARBA" id="ARBA00022618"/>
    </source>
</evidence>
<keyword evidence="4 5" id="KW-0131">Cell cycle</keyword>
<organism evidence="6 7">
    <name type="scientific">Syntrophothermus lipocalidus (strain DSM 12680 / TGB-C1)</name>
    <dbReference type="NCBI Taxonomy" id="643648"/>
    <lineage>
        <taxon>Bacteria</taxon>
        <taxon>Bacillati</taxon>
        <taxon>Bacillota</taxon>
        <taxon>Clostridia</taxon>
        <taxon>Eubacteriales</taxon>
        <taxon>Syntrophomonadaceae</taxon>
        <taxon>Syntrophothermus</taxon>
    </lineage>
</organism>
<dbReference type="Pfam" id="PF04079">
    <property type="entry name" value="SMC_ScpB"/>
    <property type="match status" value="1"/>
</dbReference>
<evidence type="ECO:0000256" key="3">
    <source>
        <dbReference type="ARBA" id="ARBA00022829"/>
    </source>
</evidence>
<dbReference type="HOGENOM" id="CLU_045647_5_3_9"/>
<gene>
    <name evidence="5" type="primary">scpB</name>
    <name evidence="6" type="ordered locus">Slip_0540</name>
</gene>
<keyword evidence="2 5" id="KW-0132">Cell division</keyword>
<dbReference type="eggNOG" id="COG1386">
    <property type="taxonomic scope" value="Bacteria"/>
</dbReference>
<comment type="subunit">
    <text evidence="5">Homodimer. Homodimerization may be required to stabilize the binding of ScpA to the Smc head domains. Component of a cohesin-like complex composed of ScpA, ScpB and the Smc homodimer, in which ScpA and ScpB bind to the head domain of Smc. The presence of the three proteins is required for the association of the complex with DNA.</text>
</comment>
<dbReference type="GO" id="GO:0005737">
    <property type="term" value="C:cytoplasm"/>
    <property type="evidence" value="ECO:0007669"/>
    <property type="project" value="UniProtKB-SubCell"/>
</dbReference>
<dbReference type="OrthoDB" id="9806226at2"/>
<comment type="subcellular location">
    <subcellularLocation>
        <location evidence="5">Cytoplasm</location>
    </subcellularLocation>
    <text evidence="5">Associated with two foci at the outer edges of the nucleoid region in young cells, and at four foci within both cell halves in older cells.</text>
</comment>
<dbReference type="GO" id="GO:0006260">
    <property type="term" value="P:DNA replication"/>
    <property type="evidence" value="ECO:0007669"/>
    <property type="project" value="UniProtKB-UniRule"/>
</dbReference>
<keyword evidence="1 5" id="KW-0963">Cytoplasm</keyword>
<dbReference type="PIRSF" id="PIRSF019345">
    <property type="entry name" value="ScpB"/>
    <property type="match status" value="1"/>
</dbReference>
<evidence type="ECO:0000313" key="6">
    <source>
        <dbReference type="EMBL" id="ADI01324.1"/>
    </source>
</evidence>
<dbReference type="GO" id="GO:0051301">
    <property type="term" value="P:cell division"/>
    <property type="evidence" value="ECO:0007669"/>
    <property type="project" value="UniProtKB-KW"/>
</dbReference>
<keyword evidence="7" id="KW-1185">Reference proteome</keyword>
<dbReference type="PANTHER" id="PTHR34298">
    <property type="entry name" value="SEGREGATION AND CONDENSATION PROTEIN B"/>
    <property type="match status" value="1"/>
</dbReference>
<proteinExistence type="inferred from homology"/>
<protein>
    <recommendedName>
        <fullName evidence="5">Segregation and condensation protein B</fullName>
    </recommendedName>
</protein>
<dbReference type="NCBIfam" id="TIGR00281">
    <property type="entry name" value="SMC-Scp complex subunit ScpB"/>
    <property type="match status" value="1"/>
</dbReference>
<dbReference type="InterPro" id="IPR036390">
    <property type="entry name" value="WH_DNA-bd_sf"/>
</dbReference>
<dbReference type="SUPFAM" id="SSF46785">
    <property type="entry name" value="Winged helix' DNA-binding domain"/>
    <property type="match status" value="2"/>
</dbReference>
<accession>D7CKT9</accession>
<dbReference type="HAMAP" id="MF_01804">
    <property type="entry name" value="ScpB"/>
    <property type="match status" value="1"/>
</dbReference>
<keyword evidence="3 5" id="KW-0159">Chromosome partition</keyword>
<evidence type="ECO:0000256" key="4">
    <source>
        <dbReference type="ARBA" id="ARBA00023306"/>
    </source>
</evidence>
<dbReference type="Gene3D" id="1.10.10.10">
    <property type="entry name" value="Winged helix-like DNA-binding domain superfamily/Winged helix DNA-binding domain"/>
    <property type="match status" value="2"/>
</dbReference>
<dbReference type="InterPro" id="IPR005234">
    <property type="entry name" value="ScpB_csome_segregation"/>
</dbReference>
<dbReference type="AlphaFoldDB" id="D7CKT9"/>
<dbReference type="EMBL" id="CP002048">
    <property type="protein sequence ID" value="ADI01324.1"/>
    <property type="molecule type" value="Genomic_DNA"/>
</dbReference>
<dbReference type="RefSeq" id="WP_013174726.1">
    <property type="nucleotide sequence ID" value="NC_014220.1"/>
</dbReference>
<comment type="similarity">
    <text evidence="5">Belongs to the ScpB family.</text>
</comment>
<sequence>MLARISAKATIEALLFASGDPLPLSEIARVTGLLPDDVEVILEELILEYNKEEHGIQVVKSDAGYAMCTKPAFFEYIRDLNRGPEKRLSQAALETLAIIAYRQPVTRTEIEAIRGVKAERVINSLLERGLIAEAGRKDAPGRPVLYVTTNEFMRLFGLASLEDLPKDVRGA</sequence>
<evidence type="ECO:0000256" key="5">
    <source>
        <dbReference type="HAMAP-Rule" id="MF_01804"/>
    </source>
</evidence>
<name>D7CKT9_SYNLT</name>
<evidence type="ECO:0000313" key="7">
    <source>
        <dbReference type="Proteomes" id="UP000000378"/>
    </source>
</evidence>
<dbReference type="KEGG" id="slp:Slip_0540"/>
<dbReference type="Proteomes" id="UP000000378">
    <property type="component" value="Chromosome"/>
</dbReference>